<sequence>MSDLPTTSPEEENQWIDHPGGDDEAPPPTYEKPSIERAWQFYESNLPRRIKVSKGGGAGVGANGMLQLGGSAGSQQSEKGTGYRLARPGETHDPVSGEPARLYDVWNIFAFSQLDEFGIGISLYFRQLLLLFVVIGVCAAVNLMTIRHNYEYVNSRTDDCPSTLYGSVYGAVREDLKMSNQGNADIATCCILAVFVLLLKRFEEANIEKIDLAQQTPQDYTVRVRNLPKNISNPDYYHKFFSEKWGDVVFVSLALDNGPLLKVLAEGRELDEVIEAKRNADAFDVLAGKAVLSQGDLTPDQVSKQKFGMYVTTELLQEKKKAIQNRVAELTNSTYRPVCLYVTFNTERSQRSCLRDCATGLIEEWTGCSNNKGQIDGHVLKVDEPVEPSEVIYENLHLHWFWQYWGIFKAYCLTCGILVVSFLILQSLSVSVSDDPGPSASEATEDSGGSAYVAAIAVSLINGALPYTLKVITLKLEVHKDEGDVQTSILRKLMVARCLNTAVLMYVVTSHTAQFSKANLGQVQSILIADCFTTPVMRILNVYEHVMHRVVAPTKKTQAQMNVLFRGAYWNLAERYTDMIKTLFVGLFYSTIIPSSLFITSIAMLVTYIVDRYCLLRMWERPPMYDEEMASSSRKMMIVCVWVHLLMAMVFFANWPYGSEENKPSCNIWACYDDGDVWTDDQKSIVRTYSTCAIIVFLLMLTFLFWRNVFKVTRCFFQSVDAVGQASNVEFRNLTGVSAYIPNLRRSTLVNPLFAADLETVPRAYVPCRTHTLDGAPLDPSDLSLNSNLDVPNLQDKAERSLLFGACKFYPPGMVQVQSPVGGVVGQVVGGGMVQMTRAVQGVSRAAQQVQGVGSRAAQQVLSPSQMAMHGLSGGGRGGGGGGGGGSMGVVGGGMHNASGGNPYRQQGTGMPHPVPQRPLQQVSAPMATVVAVGPVVGGGPQTVQGAVPPLPTGWEEKYSPDGRVYYVNHTTQTTQWTRPMYAVRGQRTGSRGGGTGLPGGWEIKYSGEGRPYYVDHNTGTTSWNPPV</sequence>
<dbReference type="SUPFAM" id="SSF51045">
    <property type="entry name" value="WW domain"/>
    <property type="match status" value="2"/>
</dbReference>
<dbReference type="GO" id="GO:0005886">
    <property type="term" value="C:plasma membrane"/>
    <property type="evidence" value="ECO:0007669"/>
    <property type="project" value="TreeGrafter"/>
</dbReference>
<feature type="transmembrane region" description="Helical" evidence="2">
    <location>
        <begin position="410"/>
        <end position="429"/>
    </location>
</feature>
<dbReference type="PROSITE" id="PS50020">
    <property type="entry name" value="WW_DOMAIN_2"/>
    <property type="match status" value="2"/>
</dbReference>
<gene>
    <name evidence="4" type="ORF">TrCOL_g8540</name>
</gene>
<dbReference type="CDD" id="cd00201">
    <property type="entry name" value="WW"/>
    <property type="match status" value="2"/>
</dbReference>
<evidence type="ECO:0000259" key="3">
    <source>
        <dbReference type="PROSITE" id="PS50020"/>
    </source>
</evidence>
<evidence type="ECO:0000256" key="1">
    <source>
        <dbReference type="SAM" id="MobiDB-lite"/>
    </source>
</evidence>
<keyword evidence="5" id="KW-1185">Reference proteome</keyword>
<dbReference type="GO" id="GO:0005227">
    <property type="term" value="F:calcium-activated cation channel activity"/>
    <property type="evidence" value="ECO:0007669"/>
    <property type="project" value="InterPro"/>
</dbReference>
<protein>
    <recommendedName>
        <fullName evidence="3">WW domain-containing protein</fullName>
    </recommendedName>
</protein>
<evidence type="ECO:0000313" key="4">
    <source>
        <dbReference type="EMBL" id="GMI37655.1"/>
    </source>
</evidence>
<feature type="transmembrane region" description="Helical" evidence="2">
    <location>
        <begin position="587"/>
        <end position="615"/>
    </location>
</feature>
<proteinExistence type="predicted"/>
<name>A0A9W7L766_9STRA</name>
<dbReference type="SMART" id="SM00456">
    <property type="entry name" value="WW"/>
    <property type="match status" value="2"/>
</dbReference>
<dbReference type="PANTHER" id="PTHR13018:SF135">
    <property type="entry name" value="CSC1_OSCA1-LIKE 7TM REGION DOMAIN-CONTAINING PROTEIN"/>
    <property type="match status" value="1"/>
</dbReference>
<accession>A0A9W7L766</accession>
<keyword evidence="2" id="KW-1133">Transmembrane helix</keyword>
<evidence type="ECO:0000313" key="5">
    <source>
        <dbReference type="Proteomes" id="UP001165065"/>
    </source>
</evidence>
<dbReference type="AlphaFoldDB" id="A0A9W7L766"/>
<dbReference type="Gene3D" id="2.20.70.10">
    <property type="match status" value="2"/>
</dbReference>
<keyword evidence="2" id="KW-0472">Membrane</keyword>
<feature type="region of interest" description="Disordered" evidence="1">
    <location>
        <begin position="1"/>
        <end position="33"/>
    </location>
</feature>
<feature type="transmembrane region" description="Helical" evidence="2">
    <location>
        <begin position="636"/>
        <end position="655"/>
    </location>
</feature>
<reference evidence="5" key="1">
    <citation type="journal article" date="2023" name="Commun. Biol.">
        <title>Genome analysis of Parmales, the sister group of diatoms, reveals the evolutionary specialization of diatoms from phago-mixotrophs to photoautotrophs.</title>
        <authorList>
            <person name="Ban H."/>
            <person name="Sato S."/>
            <person name="Yoshikawa S."/>
            <person name="Yamada K."/>
            <person name="Nakamura Y."/>
            <person name="Ichinomiya M."/>
            <person name="Sato N."/>
            <person name="Blanc-Mathieu R."/>
            <person name="Endo H."/>
            <person name="Kuwata A."/>
            <person name="Ogata H."/>
        </authorList>
    </citation>
    <scope>NUCLEOTIDE SEQUENCE [LARGE SCALE GENOMIC DNA]</scope>
</reference>
<feature type="transmembrane region" description="Helical" evidence="2">
    <location>
        <begin position="688"/>
        <end position="706"/>
    </location>
</feature>
<feature type="transmembrane region" description="Helical" evidence="2">
    <location>
        <begin position="489"/>
        <end position="508"/>
    </location>
</feature>
<dbReference type="InterPro" id="IPR001202">
    <property type="entry name" value="WW_dom"/>
</dbReference>
<dbReference type="PROSITE" id="PS01159">
    <property type="entry name" value="WW_DOMAIN_1"/>
    <property type="match status" value="2"/>
</dbReference>
<dbReference type="OrthoDB" id="197892at2759"/>
<organism evidence="4 5">
    <name type="scientific">Triparma columacea</name>
    <dbReference type="NCBI Taxonomy" id="722753"/>
    <lineage>
        <taxon>Eukaryota</taxon>
        <taxon>Sar</taxon>
        <taxon>Stramenopiles</taxon>
        <taxon>Ochrophyta</taxon>
        <taxon>Bolidophyceae</taxon>
        <taxon>Parmales</taxon>
        <taxon>Triparmaceae</taxon>
        <taxon>Triparma</taxon>
    </lineage>
</organism>
<keyword evidence="2" id="KW-0812">Transmembrane</keyword>
<dbReference type="Pfam" id="PF00397">
    <property type="entry name" value="WW"/>
    <property type="match status" value="2"/>
</dbReference>
<feature type="domain" description="WW" evidence="3">
    <location>
        <begin position="949"/>
        <end position="982"/>
    </location>
</feature>
<evidence type="ECO:0000256" key="2">
    <source>
        <dbReference type="SAM" id="Phobius"/>
    </source>
</evidence>
<dbReference type="CDD" id="cd00637">
    <property type="entry name" value="7tm_classA_rhodopsin-like"/>
    <property type="match status" value="1"/>
</dbReference>
<comment type="caution">
    <text evidence="4">The sequence shown here is derived from an EMBL/GenBank/DDBJ whole genome shotgun (WGS) entry which is preliminary data.</text>
</comment>
<feature type="domain" description="WW" evidence="3">
    <location>
        <begin position="996"/>
        <end position="1028"/>
    </location>
</feature>
<feature type="transmembrane region" description="Helical" evidence="2">
    <location>
        <begin position="449"/>
        <end position="469"/>
    </location>
</feature>
<dbReference type="InterPro" id="IPR045122">
    <property type="entry name" value="Csc1-like"/>
</dbReference>
<dbReference type="Proteomes" id="UP001165065">
    <property type="component" value="Unassembled WGS sequence"/>
</dbReference>
<dbReference type="InterPro" id="IPR036020">
    <property type="entry name" value="WW_dom_sf"/>
</dbReference>
<feature type="region of interest" description="Disordered" evidence="1">
    <location>
        <begin position="868"/>
        <end position="919"/>
    </location>
</feature>
<feature type="transmembrane region" description="Helical" evidence="2">
    <location>
        <begin position="128"/>
        <end position="146"/>
    </location>
</feature>
<dbReference type="EMBL" id="BRYA01001016">
    <property type="protein sequence ID" value="GMI37655.1"/>
    <property type="molecule type" value="Genomic_DNA"/>
</dbReference>
<dbReference type="PANTHER" id="PTHR13018">
    <property type="entry name" value="PROBABLE MEMBRANE PROTEIN DUF221-RELATED"/>
    <property type="match status" value="1"/>
</dbReference>
<feature type="compositionally biased region" description="Gly residues" evidence="1">
    <location>
        <begin position="872"/>
        <end position="895"/>
    </location>
</feature>